<dbReference type="KEGG" id="cmb:CSW64_01460"/>
<reference evidence="2 3" key="1">
    <citation type="submission" date="2017-10" db="EMBL/GenBank/DDBJ databases">
        <title>Genome sequence of Caulobacter mirabilis FWC38.</title>
        <authorList>
            <person name="Fiebig A."/>
            <person name="Crosson S."/>
        </authorList>
    </citation>
    <scope>NUCLEOTIDE SEQUENCE [LARGE SCALE GENOMIC DNA]</scope>
    <source>
        <strain evidence="2 3">FWC 38</strain>
    </source>
</reference>
<dbReference type="GO" id="GO:1990189">
    <property type="term" value="F:protein N-terminal-serine acetyltransferase activity"/>
    <property type="evidence" value="ECO:0007669"/>
    <property type="project" value="TreeGrafter"/>
</dbReference>
<organism evidence="2 3">
    <name type="scientific">Caulobacter mirabilis</name>
    <dbReference type="NCBI Taxonomy" id="69666"/>
    <lineage>
        <taxon>Bacteria</taxon>
        <taxon>Pseudomonadati</taxon>
        <taxon>Pseudomonadota</taxon>
        <taxon>Alphaproteobacteria</taxon>
        <taxon>Caulobacterales</taxon>
        <taxon>Caulobacteraceae</taxon>
        <taxon>Caulobacter</taxon>
    </lineage>
</organism>
<accession>A0A2D2AT39</accession>
<dbReference type="Proteomes" id="UP000228945">
    <property type="component" value="Chromosome"/>
</dbReference>
<dbReference type="SUPFAM" id="SSF55729">
    <property type="entry name" value="Acyl-CoA N-acyltransferases (Nat)"/>
    <property type="match status" value="1"/>
</dbReference>
<dbReference type="GO" id="GO:0008999">
    <property type="term" value="F:protein-N-terminal-alanine acetyltransferase activity"/>
    <property type="evidence" value="ECO:0007669"/>
    <property type="project" value="TreeGrafter"/>
</dbReference>
<dbReference type="RefSeq" id="WP_099620426.1">
    <property type="nucleotide sequence ID" value="NZ_CP024201.1"/>
</dbReference>
<dbReference type="InterPro" id="IPR016181">
    <property type="entry name" value="Acyl_CoA_acyltransferase"/>
</dbReference>
<evidence type="ECO:0000259" key="1">
    <source>
        <dbReference type="Pfam" id="PF13302"/>
    </source>
</evidence>
<evidence type="ECO:0000313" key="2">
    <source>
        <dbReference type="EMBL" id="ATQ41169.1"/>
    </source>
</evidence>
<sequence length="218" mass="24452">MTDAPILPCPPLDAGLLSGRTVDLERLEILRHGPGLWRAIGHDDPLWRWIPSGPFADEAAFTDWLADRCERFNQSLYAVMDKTADRPTPAGLYMALNINPDAGVTEVGLTLGPALARRAGGTEAFLLIADYIMSSGYRRLEWRCSPENEASSRAARRFGFTLEGVLRQTYWLKGGNWDTEVHSILDREWPAIARRLRGWLAADNFDPRGQQIRPLSSF</sequence>
<proteinExistence type="predicted"/>
<feature type="domain" description="N-acetyltransferase" evidence="1">
    <location>
        <begin position="41"/>
        <end position="161"/>
    </location>
</feature>
<name>A0A2D2AT39_9CAUL</name>
<evidence type="ECO:0000313" key="3">
    <source>
        <dbReference type="Proteomes" id="UP000228945"/>
    </source>
</evidence>
<keyword evidence="3" id="KW-1185">Reference proteome</keyword>
<keyword evidence="2" id="KW-0808">Transferase</keyword>
<dbReference type="InterPro" id="IPR051908">
    <property type="entry name" value="Ribosomal_N-acetyltransferase"/>
</dbReference>
<gene>
    <name evidence="2" type="ORF">CSW64_01460</name>
</gene>
<dbReference type="PANTHER" id="PTHR43441">
    <property type="entry name" value="RIBOSOMAL-PROTEIN-SERINE ACETYLTRANSFERASE"/>
    <property type="match status" value="1"/>
</dbReference>
<dbReference type="InterPro" id="IPR000182">
    <property type="entry name" value="GNAT_dom"/>
</dbReference>
<dbReference type="Gene3D" id="3.40.630.30">
    <property type="match status" value="1"/>
</dbReference>
<dbReference type="OrthoDB" id="5295305at2"/>
<protein>
    <submittedName>
        <fullName evidence="2">GNAT family N-acetyltransferase</fullName>
    </submittedName>
</protein>
<dbReference type="AlphaFoldDB" id="A0A2D2AT39"/>
<dbReference type="PANTHER" id="PTHR43441:SF2">
    <property type="entry name" value="FAMILY ACETYLTRANSFERASE, PUTATIVE (AFU_ORTHOLOGUE AFUA_7G00850)-RELATED"/>
    <property type="match status" value="1"/>
</dbReference>
<dbReference type="Pfam" id="PF13302">
    <property type="entry name" value="Acetyltransf_3"/>
    <property type="match status" value="1"/>
</dbReference>
<dbReference type="EMBL" id="CP024201">
    <property type="protein sequence ID" value="ATQ41169.1"/>
    <property type="molecule type" value="Genomic_DNA"/>
</dbReference>